<dbReference type="AlphaFoldDB" id="A0A0N5AW40"/>
<feature type="compositionally biased region" description="Low complexity" evidence="1">
    <location>
        <begin position="117"/>
        <end position="129"/>
    </location>
</feature>
<feature type="region of interest" description="Disordered" evidence="1">
    <location>
        <begin position="97"/>
        <end position="153"/>
    </location>
</feature>
<keyword evidence="2" id="KW-1185">Reference proteome</keyword>
<dbReference type="Proteomes" id="UP000046393">
    <property type="component" value="Unplaced"/>
</dbReference>
<feature type="compositionally biased region" description="Basic and acidic residues" evidence="1">
    <location>
        <begin position="102"/>
        <end position="114"/>
    </location>
</feature>
<name>A0A0N5AW40_9BILA</name>
<evidence type="ECO:0000313" key="2">
    <source>
        <dbReference type="Proteomes" id="UP000046393"/>
    </source>
</evidence>
<dbReference type="WBParaSite" id="SMUV_0000912401-mRNA-1">
    <property type="protein sequence ID" value="SMUV_0000912401-mRNA-1"/>
    <property type="gene ID" value="SMUV_0000912401"/>
</dbReference>
<evidence type="ECO:0000256" key="1">
    <source>
        <dbReference type="SAM" id="MobiDB-lite"/>
    </source>
</evidence>
<sequence>MYDLIPNIKMLLAEVILNSRNLLITYGIIATNILSSGLELTYSPFTMPVLFALLTVVYNRVKLSFYAHATDQRGIIKLIVCCVDRRISEFVIKSSTSLKSPPSEKKRCYEDSNNERINSIGNSSPGPSGASDTTYEENGQARITPNQNSDVTDDCVNGRKRRFQQSSPSSDGKPLFKKPCFQSDRTVNNKDINKCDNEVGSTKYVLAHVVTSKERQFKWAIRLYRYLNTKNAAFDLSARSRIFLKRNLVYMSPKACSVDSKTGIATLGPPVKRRRTPTKTFKQRLDNLLSVVDRIYADRRKRCGFGSPSDRVLGSLMTRTDLSNTEFSCGSLKNSEKSSNGFSQPTAVMKFIDVRNKDLPGSRRAKITVHIASEIDGVFGEIRRLQAATTFMQVNVKRNKPIGIDLPVGIGTLVGKQTKRNDYVILRVTFSEEENAKISGGRTLRCVPSRQAENVDTKVVKVTRRSSNRSSIISAAAASPSSSNDDALVMYGARCVASVSSGNKDSGVLYGDGSINLVPSEWLGSRNGLGRDGSNAKKLLELGKKNHTGPFIKIIVASDAGEESSSSEEDEETKSCSTSCFLISRSTSVCSNRGKITHNSMPNEISPSVPVDDSFQTFLKARYKRDLSLQFPKEIW</sequence>
<evidence type="ECO:0000313" key="3">
    <source>
        <dbReference type="WBParaSite" id="SMUV_0000912401-mRNA-1"/>
    </source>
</evidence>
<organism evidence="2 3">
    <name type="scientific">Syphacia muris</name>
    <dbReference type="NCBI Taxonomy" id="451379"/>
    <lineage>
        <taxon>Eukaryota</taxon>
        <taxon>Metazoa</taxon>
        <taxon>Ecdysozoa</taxon>
        <taxon>Nematoda</taxon>
        <taxon>Chromadorea</taxon>
        <taxon>Rhabditida</taxon>
        <taxon>Spirurina</taxon>
        <taxon>Oxyuridomorpha</taxon>
        <taxon>Oxyuroidea</taxon>
        <taxon>Oxyuridae</taxon>
        <taxon>Syphacia</taxon>
    </lineage>
</organism>
<proteinExistence type="predicted"/>
<feature type="compositionally biased region" description="Polar residues" evidence="1">
    <location>
        <begin position="130"/>
        <end position="150"/>
    </location>
</feature>
<protein>
    <submittedName>
        <fullName evidence="3">VEFS-Box domain-containing protein</fullName>
    </submittedName>
</protein>
<accession>A0A0N5AW40</accession>
<reference evidence="3" key="1">
    <citation type="submission" date="2017-02" db="UniProtKB">
        <authorList>
            <consortium name="WormBaseParasite"/>
        </authorList>
    </citation>
    <scope>IDENTIFICATION</scope>
</reference>
<dbReference type="STRING" id="451379.A0A0N5AW40"/>